<dbReference type="EMBL" id="HBUF01206809">
    <property type="protein sequence ID" value="CAG6664099.1"/>
    <property type="molecule type" value="Transcribed_RNA"/>
</dbReference>
<organism evidence="2">
    <name type="scientific">Cacopsylla melanoneura</name>
    <dbReference type="NCBI Taxonomy" id="428564"/>
    <lineage>
        <taxon>Eukaryota</taxon>
        <taxon>Metazoa</taxon>
        <taxon>Ecdysozoa</taxon>
        <taxon>Arthropoda</taxon>
        <taxon>Hexapoda</taxon>
        <taxon>Insecta</taxon>
        <taxon>Pterygota</taxon>
        <taxon>Neoptera</taxon>
        <taxon>Paraneoptera</taxon>
        <taxon>Hemiptera</taxon>
        <taxon>Sternorrhyncha</taxon>
        <taxon>Psylloidea</taxon>
        <taxon>Psyllidae</taxon>
        <taxon>Psyllinae</taxon>
        <taxon>Cacopsylla</taxon>
    </lineage>
</organism>
<keyword evidence="1" id="KW-1133">Transmembrane helix</keyword>
<keyword evidence="1" id="KW-0812">Transmembrane</keyword>
<accession>A0A8D8WN42</accession>
<feature type="transmembrane region" description="Helical" evidence="1">
    <location>
        <begin position="38"/>
        <end position="60"/>
    </location>
</feature>
<name>A0A8D8WN42_9HEMI</name>
<keyword evidence="1" id="KW-0472">Membrane</keyword>
<protein>
    <submittedName>
        <fullName evidence="2">Uncharacterized protein</fullName>
    </submittedName>
</protein>
<sequence>MYGYPAELSIIFFCYLRDCIKISLVFRFSLSFKSKTNTYYSVGIYSSLFVFSSILSYVFLGLGNYYDHFLIFYTKIKNTILYIFFYKILLEFFLFSKYTKH</sequence>
<evidence type="ECO:0000256" key="1">
    <source>
        <dbReference type="SAM" id="Phobius"/>
    </source>
</evidence>
<dbReference type="AlphaFoldDB" id="A0A8D8WN42"/>
<reference evidence="2" key="1">
    <citation type="submission" date="2021-05" db="EMBL/GenBank/DDBJ databases">
        <authorList>
            <person name="Alioto T."/>
            <person name="Alioto T."/>
            <person name="Gomez Garrido J."/>
        </authorList>
    </citation>
    <scope>NUCLEOTIDE SEQUENCE</scope>
</reference>
<feature type="transmembrane region" description="Helical" evidence="1">
    <location>
        <begin position="80"/>
        <end position="98"/>
    </location>
</feature>
<evidence type="ECO:0000313" key="2">
    <source>
        <dbReference type="EMBL" id="CAG6664099.1"/>
    </source>
</evidence>
<proteinExistence type="predicted"/>